<dbReference type="SUPFAM" id="SSF48403">
    <property type="entry name" value="Ankyrin repeat"/>
    <property type="match status" value="2"/>
</dbReference>
<dbReference type="Proteomes" id="UP001215712">
    <property type="component" value="Unassembled WGS sequence"/>
</dbReference>
<feature type="repeat" description="ANK" evidence="3">
    <location>
        <begin position="1011"/>
        <end position="1043"/>
    </location>
</feature>
<dbReference type="AlphaFoldDB" id="A0AAD6N0F8"/>
<feature type="repeat" description="ANK" evidence="3">
    <location>
        <begin position="910"/>
        <end position="942"/>
    </location>
</feature>
<accession>A0AAD6N0F8</accession>
<feature type="repeat" description="ANK" evidence="3">
    <location>
        <begin position="978"/>
        <end position="1010"/>
    </location>
</feature>
<keyword evidence="1" id="KW-0677">Repeat</keyword>
<dbReference type="PRINTS" id="PR01415">
    <property type="entry name" value="ANKYRIN"/>
</dbReference>
<reference evidence="5" key="2">
    <citation type="submission" date="2023-01" db="EMBL/GenBank/DDBJ databases">
        <authorList>
            <person name="Petersen C."/>
        </authorList>
    </citation>
    <scope>NUCLEOTIDE SEQUENCE</scope>
    <source>
        <strain evidence="5">IBT 17514</strain>
    </source>
</reference>
<feature type="repeat" description="ANK" evidence="3">
    <location>
        <begin position="665"/>
        <end position="697"/>
    </location>
</feature>
<dbReference type="Gene3D" id="1.25.40.20">
    <property type="entry name" value="Ankyrin repeat-containing domain"/>
    <property type="match status" value="5"/>
</dbReference>
<feature type="repeat" description="ANK" evidence="3">
    <location>
        <begin position="535"/>
        <end position="567"/>
    </location>
</feature>
<evidence type="ECO:0000313" key="6">
    <source>
        <dbReference type="Proteomes" id="UP001215712"/>
    </source>
</evidence>
<dbReference type="Pfam" id="PF00023">
    <property type="entry name" value="Ank"/>
    <property type="match status" value="1"/>
</dbReference>
<dbReference type="Pfam" id="PF13637">
    <property type="entry name" value="Ank_4"/>
    <property type="match status" value="1"/>
</dbReference>
<dbReference type="Pfam" id="PF06985">
    <property type="entry name" value="HET"/>
    <property type="match status" value="1"/>
</dbReference>
<gene>
    <name evidence="5" type="ORF">N7493_000150</name>
</gene>
<feature type="repeat" description="ANK" evidence="3">
    <location>
        <begin position="600"/>
        <end position="622"/>
    </location>
</feature>
<feature type="repeat" description="ANK" evidence="3">
    <location>
        <begin position="632"/>
        <end position="655"/>
    </location>
</feature>
<feature type="domain" description="Heterokaryon incompatibility" evidence="4">
    <location>
        <begin position="128"/>
        <end position="202"/>
    </location>
</feature>
<dbReference type="PROSITE" id="PS50297">
    <property type="entry name" value="ANK_REP_REGION"/>
    <property type="match status" value="12"/>
</dbReference>
<feature type="repeat" description="ANK" evidence="3">
    <location>
        <begin position="943"/>
        <end position="968"/>
    </location>
</feature>
<dbReference type="EMBL" id="JAQJAN010000001">
    <property type="protein sequence ID" value="KAJ5740278.1"/>
    <property type="molecule type" value="Genomic_DNA"/>
</dbReference>
<feature type="repeat" description="ANK" evidence="3">
    <location>
        <begin position="1044"/>
        <end position="1076"/>
    </location>
</feature>
<reference evidence="5" key="1">
    <citation type="journal article" date="2023" name="IMA Fungus">
        <title>Comparative genomic study of the Penicillium genus elucidates a diverse pangenome and 15 lateral gene transfer events.</title>
        <authorList>
            <person name="Petersen C."/>
            <person name="Sorensen T."/>
            <person name="Nielsen M.R."/>
            <person name="Sondergaard T.E."/>
            <person name="Sorensen J.L."/>
            <person name="Fitzpatrick D.A."/>
            <person name="Frisvad J.C."/>
            <person name="Nielsen K.L."/>
        </authorList>
    </citation>
    <scope>NUCLEOTIDE SEQUENCE</scope>
    <source>
        <strain evidence="5">IBT 17514</strain>
    </source>
</reference>
<keyword evidence="6" id="KW-1185">Reference proteome</keyword>
<dbReference type="InterPro" id="IPR010730">
    <property type="entry name" value="HET"/>
</dbReference>
<dbReference type="PANTHER" id="PTHR24123">
    <property type="entry name" value="ANKYRIN REPEAT-CONTAINING"/>
    <property type="match status" value="1"/>
</dbReference>
<proteinExistence type="predicted"/>
<protein>
    <submittedName>
        <fullName evidence="5">Ankyrin repeats (3 copies) domain-containing protein</fullName>
    </submittedName>
</protein>
<evidence type="ECO:0000256" key="1">
    <source>
        <dbReference type="ARBA" id="ARBA00022737"/>
    </source>
</evidence>
<dbReference type="InterPro" id="IPR002110">
    <property type="entry name" value="Ankyrin_rpt"/>
</dbReference>
<feature type="repeat" description="ANK" evidence="3">
    <location>
        <begin position="699"/>
        <end position="731"/>
    </location>
</feature>
<comment type="caution">
    <text evidence="5">The sequence shown here is derived from an EMBL/GenBank/DDBJ whole genome shotgun (WGS) entry which is preliminary data.</text>
</comment>
<name>A0AAD6N0F8_9EURO</name>
<dbReference type="Pfam" id="PF12796">
    <property type="entry name" value="Ank_2"/>
    <property type="match status" value="4"/>
</dbReference>
<dbReference type="InterPro" id="IPR036770">
    <property type="entry name" value="Ankyrin_rpt-contain_sf"/>
</dbReference>
<dbReference type="PANTHER" id="PTHR24123:SF33">
    <property type="entry name" value="PROTEIN HOS4"/>
    <property type="match status" value="1"/>
</dbReference>
<feature type="repeat" description="ANK" evidence="3">
    <location>
        <begin position="876"/>
        <end position="908"/>
    </location>
</feature>
<keyword evidence="2 3" id="KW-0040">ANK repeat</keyword>
<evidence type="ECO:0000313" key="5">
    <source>
        <dbReference type="EMBL" id="KAJ5740278.1"/>
    </source>
</evidence>
<feature type="repeat" description="ANK" evidence="3">
    <location>
        <begin position="1077"/>
        <end position="1109"/>
    </location>
</feature>
<dbReference type="SMART" id="SM00248">
    <property type="entry name" value="ANK"/>
    <property type="match status" value="16"/>
</dbReference>
<feature type="repeat" description="ANK" evidence="3">
    <location>
        <begin position="568"/>
        <end position="600"/>
    </location>
</feature>
<dbReference type="PROSITE" id="PS50088">
    <property type="entry name" value="ANK_REPEAT"/>
    <property type="match status" value="13"/>
</dbReference>
<organism evidence="5 6">
    <name type="scientific">Penicillium malachiteum</name>
    <dbReference type="NCBI Taxonomy" id="1324776"/>
    <lineage>
        <taxon>Eukaryota</taxon>
        <taxon>Fungi</taxon>
        <taxon>Dikarya</taxon>
        <taxon>Ascomycota</taxon>
        <taxon>Pezizomycotina</taxon>
        <taxon>Eurotiomycetes</taxon>
        <taxon>Eurotiomycetidae</taxon>
        <taxon>Eurotiales</taxon>
        <taxon>Aspergillaceae</taxon>
        <taxon>Penicillium</taxon>
    </lineage>
</organism>
<evidence type="ECO:0000256" key="3">
    <source>
        <dbReference type="PROSITE-ProRule" id="PRU00023"/>
    </source>
</evidence>
<evidence type="ECO:0000259" key="4">
    <source>
        <dbReference type="Pfam" id="PF06985"/>
    </source>
</evidence>
<dbReference type="InterPro" id="IPR051165">
    <property type="entry name" value="Multifunctional_ANK_Repeat"/>
</dbReference>
<sequence>MEKEQLSLIEVFEKAGELNLCPNRLWNAARENLTAILPDLYSIAVRNDSVGNREYNNENDHSNCTSNFCEFSRRDFTSVQQRHECSNSQCAHLRVSFRAKLLEDAVNNEQSTAWNLKRTAFLKSDSFYMAISHVWSDGTGTGSSGDGSLNECLFQFFVDIATQFQCDGIWWDTLCIPRQKAARTKAIRKIETAYENARFTLVHDCFLRNWAWDPESACFAILMSPWFSRGWTALELLKSPKVKVIFKGFNGGPLIKDLDEEILAKEVDPESPRKEASQIIRRLRYGAISTLNDLLNVLQSRSTSWPKDIHIIAALLMDIAPVYSQQDTYRRILRKVGKILPGHLFHNAVTMSNSFMWCPVDLMEIHPVDTSDTLSLTISDNGDIEGKWRIITLPVDLESKCSIRSIHGLKRLLLKEALTRFAAECSLLAECDKPQIERALVVREMRKNHFQYLAAVDFYQSLTLETPFEERTITILSNPQSRVATQSNIESGAHSNVSSLLSKGRSIHSEIWKSNTFRLEEFILIDGEIESPDAFGRRPLHLAAERCNLKLVEQLLHLKVDLNAQCHHGQTALHRAAWAGSTEIARLLLREGASITQDDNRNTPLHIAAQMGFSGVVKLLIESEDVNSRGINGLTPLHFAAIAGDLAMATILIEHADLEAMDDHFGWTPLHCASDSGNDEVVRLLLDLGADINATDHQLKWTSFHFAAMNGHAAVIKLLLERGVGTEMFQCPDKYYWTALKLAEMNGHSEVWAHYAEHDKQEMFPDNILAYGVFPSDDHFTPLHCRAINHQPRVTKILTTSEAFMYKEEDFGGCLPLTFAAKAGLMVTIRKLLSAGSSFEITPGSSLLHWSIKNDHHIITRNVLHAGVDRRKPDASGNRPIHSACLSSDAAMLQILLEAGTEHNSLTKFDHENALHKAARNKNLDVMRLLLEKGLDMEVRNNEGAAPLVIAADCGNEAAVQLLLSAGAFPNPPFEHRNGISAMRVALMNGHSEVVRLLLEAGADCKGRAERGQTFLHHAARNGYTKIVEYLITAGSEIMARDDRGISALHIASQNGHLGAVQALVSAHSQIDIVDERGRTPLDCAVEKIDPRSLKKLIRSGVEIQSHDRLDPTTLPTTTENTYEKRLGILAEESASFAGGTSHGQRLLHLDPENDYQQIAQLLIKGGAVMNSASYEHGHEPAIESSGRVVRAESHTMGGFYQTVGARWGKRSRMKYWLKDHIN</sequence>
<evidence type="ECO:0000256" key="2">
    <source>
        <dbReference type="ARBA" id="ARBA00023043"/>
    </source>
</evidence>